<reference evidence="2" key="2">
    <citation type="submission" date="2025-09" db="UniProtKB">
        <authorList>
            <consortium name="Ensembl"/>
        </authorList>
    </citation>
    <scope>IDENTIFICATION</scope>
</reference>
<reference evidence="2" key="1">
    <citation type="submission" date="2025-08" db="UniProtKB">
        <authorList>
            <consortium name="Ensembl"/>
        </authorList>
    </citation>
    <scope>IDENTIFICATION</scope>
</reference>
<evidence type="ECO:0000259" key="1">
    <source>
        <dbReference type="PROSITE" id="PS51414"/>
    </source>
</evidence>
<proteinExistence type="predicted"/>
<evidence type="ECO:0000313" key="2">
    <source>
        <dbReference type="Ensembl" id="ENSCGRP00001024949.1"/>
    </source>
</evidence>
<dbReference type="GO" id="GO:0005634">
    <property type="term" value="C:nucleus"/>
    <property type="evidence" value="ECO:0007669"/>
    <property type="project" value="InterPro"/>
</dbReference>
<dbReference type="Pfam" id="PF03172">
    <property type="entry name" value="HSR"/>
    <property type="match status" value="1"/>
</dbReference>
<protein>
    <recommendedName>
        <fullName evidence="1">HSR domain-containing protein</fullName>
    </recommendedName>
</protein>
<dbReference type="InterPro" id="IPR004865">
    <property type="entry name" value="HSR_dom"/>
</dbReference>
<sequence length="83" mass="9693">MFKRFKENKVEIASAITKPFPFLMSLRDRGFLSEQKFQVRSCQNLIPVERVVYDILSDLQNNFSLALLEVIFSPTHLKAYPDL</sequence>
<dbReference type="Ensembl" id="ENSCGRT00001029195.1">
    <property type="protein sequence ID" value="ENSCGRP00001024949.1"/>
    <property type="gene ID" value="ENSCGRG00001022716.1"/>
</dbReference>
<dbReference type="PROSITE" id="PS51414">
    <property type="entry name" value="HSR"/>
    <property type="match status" value="1"/>
</dbReference>
<organism evidence="2 3">
    <name type="scientific">Cricetulus griseus</name>
    <name type="common">Chinese hamster</name>
    <name type="synonym">Cricetulus barabensis griseus</name>
    <dbReference type="NCBI Taxonomy" id="10029"/>
    <lineage>
        <taxon>Eukaryota</taxon>
        <taxon>Metazoa</taxon>
        <taxon>Chordata</taxon>
        <taxon>Craniata</taxon>
        <taxon>Vertebrata</taxon>
        <taxon>Euteleostomi</taxon>
        <taxon>Mammalia</taxon>
        <taxon>Eutheria</taxon>
        <taxon>Euarchontoglires</taxon>
        <taxon>Glires</taxon>
        <taxon>Rodentia</taxon>
        <taxon>Myomorpha</taxon>
        <taxon>Muroidea</taxon>
        <taxon>Cricetidae</taxon>
        <taxon>Cricetinae</taxon>
        <taxon>Cricetulus</taxon>
    </lineage>
</organism>
<accession>A0A8C2QNN8</accession>
<dbReference type="AlphaFoldDB" id="A0A8C2QNN8"/>
<dbReference type="PANTHER" id="PTHR46386">
    <property type="entry name" value="NUCLEAR BODY PROTEIN SP140"/>
    <property type="match status" value="1"/>
</dbReference>
<feature type="domain" description="HSR" evidence="1">
    <location>
        <begin position="1"/>
        <end position="83"/>
    </location>
</feature>
<dbReference type="InterPro" id="IPR043563">
    <property type="entry name" value="Sp110/Sp140/Sp140L-like"/>
</dbReference>
<name>A0A8C2QNN8_CRIGR</name>
<dbReference type="PANTHER" id="PTHR46386:SF1">
    <property type="entry name" value="NUCLEAR BODY PROTEIN SP140-LIKE PROTEIN"/>
    <property type="match status" value="1"/>
</dbReference>
<dbReference type="GO" id="GO:0000981">
    <property type="term" value="F:DNA-binding transcription factor activity, RNA polymerase II-specific"/>
    <property type="evidence" value="ECO:0007669"/>
    <property type="project" value="TreeGrafter"/>
</dbReference>
<evidence type="ECO:0000313" key="3">
    <source>
        <dbReference type="Proteomes" id="UP000694386"/>
    </source>
</evidence>
<dbReference type="Proteomes" id="UP000694386">
    <property type="component" value="Unplaced"/>
</dbReference>